<feature type="transmembrane region" description="Helical" evidence="1">
    <location>
        <begin position="217"/>
        <end position="235"/>
    </location>
</feature>
<evidence type="ECO:0000256" key="1">
    <source>
        <dbReference type="SAM" id="Phobius"/>
    </source>
</evidence>
<gene>
    <name evidence="2" type="ORF">SDC9_56313</name>
</gene>
<keyword evidence="1" id="KW-0472">Membrane</keyword>
<evidence type="ECO:0008006" key="3">
    <source>
        <dbReference type="Google" id="ProtNLM"/>
    </source>
</evidence>
<feature type="transmembrane region" description="Helical" evidence="1">
    <location>
        <begin position="166"/>
        <end position="186"/>
    </location>
</feature>
<evidence type="ECO:0000313" key="2">
    <source>
        <dbReference type="EMBL" id="MPM09989.1"/>
    </source>
</evidence>
<proteinExistence type="predicted"/>
<feature type="transmembrane region" description="Helical" evidence="1">
    <location>
        <begin position="83"/>
        <end position="102"/>
    </location>
</feature>
<keyword evidence="1" id="KW-0812">Transmembrane</keyword>
<feature type="transmembrane region" description="Helical" evidence="1">
    <location>
        <begin position="131"/>
        <end position="160"/>
    </location>
</feature>
<reference evidence="2" key="1">
    <citation type="submission" date="2019-08" db="EMBL/GenBank/DDBJ databases">
        <authorList>
            <person name="Kucharzyk K."/>
            <person name="Murdoch R.W."/>
            <person name="Higgins S."/>
            <person name="Loffler F."/>
        </authorList>
    </citation>
    <scope>NUCLEOTIDE SEQUENCE</scope>
</reference>
<dbReference type="EMBL" id="VSSQ01001637">
    <property type="protein sequence ID" value="MPM09989.1"/>
    <property type="molecule type" value="Genomic_DNA"/>
</dbReference>
<dbReference type="InterPro" id="IPR010721">
    <property type="entry name" value="UstE-like"/>
</dbReference>
<dbReference type="GO" id="GO:0016020">
    <property type="term" value="C:membrane"/>
    <property type="evidence" value="ECO:0007669"/>
    <property type="project" value="TreeGrafter"/>
</dbReference>
<feature type="transmembrane region" description="Helical" evidence="1">
    <location>
        <begin position="12"/>
        <end position="29"/>
    </location>
</feature>
<organism evidence="2">
    <name type="scientific">bioreactor metagenome</name>
    <dbReference type="NCBI Taxonomy" id="1076179"/>
    <lineage>
        <taxon>unclassified sequences</taxon>
        <taxon>metagenomes</taxon>
        <taxon>ecological metagenomes</taxon>
    </lineage>
</organism>
<dbReference type="AlphaFoldDB" id="A0A644X1L8"/>
<dbReference type="Pfam" id="PF06966">
    <property type="entry name" value="DUF1295"/>
    <property type="match status" value="1"/>
</dbReference>
<sequence>MKYQIHRGVSFFAVALVYAAAAALGIFVYRNTGGSPLMRLFLADVAATVFVYLFSLPLGNASVYDPYWSVAPFVILPLAIAEFGVWNFGSVCLLFCVGYWGLRLTANWAYTFRGLDHQDWRYTMLKEKSGALYPLVSLFGIMLFPTVVVYLCLLPALMYIQSGSVSLLTCVGFALCLSAATLQLVADVQMHRFQKTAHSRAEIIRTGVWKHSRHPNYLGEILMWWGVLLVMVSALPQYWYFAAGALVNTLMFQFISIPMAENRLAEYKAGFADYVSETNRLLPFIKRKSA</sequence>
<protein>
    <recommendedName>
        <fullName evidence="3">Steroid 5-alpha reductase C-terminal domain-containing protein</fullName>
    </recommendedName>
</protein>
<feature type="transmembrane region" description="Helical" evidence="1">
    <location>
        <begin position="41"/>
        <end position="63"/>
    </location>
</feature>
<dbReference type="PROSITE" id="PS50244">
    <property type="entry name" value="S5A_REDUCTASE"/>
    <property type="match status" value="1"/>
</dbReference>
<name>A0A644X1L8_9ZZZZ</name>
<keyword evidence="1" id="KW-1133">Transmembrane helix</keyword>
<comment type="caution">
    <text evidence="2">The sequence shown here is derived from an EMBL/GenBank/DDBJ whole genome shotgun (WGS) entry which is preliminary data.</text>
</comment>
<accession>A0A644X1L8</accession>
<dbReference type="PANTHER" id="PTHR32251">
    <property type="entry name" value="3-OXO-5-ALPHA-STEROID 4-DEHYDROGENASE"/>
    <property type="match status" value="1"/>
</dbReference>
<dbReference type="PANTHER" id="PTHR32251:SF23">
    <property type="entry name" value="3-OXO-5-ALPHA-STEROID 4-DEHYDROGENASE (DUF1295)"/>
    <property type="match status" value="1"/>
</dbReference>
<dbReference type="Gene3D" id="1.20.120.1630">
    <property type="match status" value="1"/>
</dbReference>